<dbReference type="InParanoid" id="A0A2K1KAS4"/>
<reference evidence="1 3" key="2">
    <citation type="journal article" date="2018" name="Plant J.">
        <title>The Physcomitrella patens chromosome-scale assembly reveals moss genome structure and evolution.</title>
        <authorList>
            <person name="Lang D."/>
            <person name="Ullrich K.K."/>
            <person name="Murat F."/>
            <person name="Fuchs J."/>
            <person name="Jenkins J."/>
            <person name="Haas F.B."/>
            <person name="Piednoel M."/>
            <person name="Gundlach H."/>
            <person name="Van Bel M."/>
            <person name="Meyberg R."/>
            <person name="Vives C."/>
            <person name="Morata J."/>
            <person name="Symeonidi A."/>
            <person name="Hiss M."/>
            <person name="Muchero W."/>
            <person name="Kamisugi Y."/>
            <person name="Saleh O."/>
            <person name="Blanc G."/>
            <person name="Decker E.L."/>
            <person name="van Gessel N."/>
            <person name="Grimwood J."/>
            <person name="Hayes R.D."/>
            <person name="Graham S.W."/>
            <person name="Gunter L.E."/>
            <person name="McDaniel S.F."/>
            <person name="Hoernstein S.N.W."/>
            <person name="Larsson A."/>
            <person name="Li F.W."/>
            <person name="Perroud P.F."/>
            <person name="Phillips J."/>
            <person name="Ranjan P."/>
            <person name="Rokshar D.S."/>
            <person name="Rothfels C.J."/>
            <person name="Schneider L."/>
            <person name="Shu S."/>
            <person name="Stevenson D.W."/>
            <person name="Thummler F."/>
            <person name="Tillich M."/>
            <person name="Villarreal Aguilar J.C."/>
            <person name="Widiez T."/>
            <person name="Wong G.K."/>
            <person name="Wymore A."/>
            <person name="Zhang Y."/>
            <person name="Zimmer A.D."/>
            <person name="Quatrano R.S."/>
            <person name="Mayer K.F.X."/>
            <person name="Goodstein D."/>
            <person name="Casacuberta J.M."/>
            <person name="Vandepoele K."/>
            <person name="Reski R."/>
            <person name="Cuming A.C."/>
            <person name="Tuskan G.A."/>
            <person name="Maumus F."/>
            <person name="Salse J."/>
            <person name="Schmutz J."/>
            <person name="Rensing S.A."/>
        </authorList>
    </citation>
    <scope>NUCLEOTIDE SEQUENCE [LARGE SCALE GENOMIC DNA]</scope>
    <source>
        <strain evidence="2 3">cv. Gransden 2004</strain>
    </source>
</reference>
<sequence>MVINKGQGQTIGIISMHLHDLIFIHDVFVCYTKEKSKKSTTNIVYCTNDSVASYSYQVIIE</sequence>
<keyword evidence="3" id="KW-1185">Reference proteome</keyword>
<accession>A0A2K1KAS4</accession>
<proteinExistence type="predicted"/>
<reference evidence="2" key="3">
    <citation type="submission" date="2020-12" db="UniProtKB">
        <authorList>
            <consortium name="EnsemblPlants"/>
        </authorList>
    </citation>
    <scope>IDENTIFICATION</scope>
</reference>
<evidence type="ECO:0000313" key="2">
    <source>
        <dbReference type="EnsemblPlants" id="Pp3c7_7040V3.1"/>
    </source>
</evidence>
<protein>
    <submittedName>
        <fullName evidence="1 2">Uncharacterized protein</fullName>
    </submittedName>
</protein>
<dbReference type="EnsemblPlants" id="Pp3c7_7040V3.1">
    <property type="protein sequence ID" value="Pp3c7_7040V3.1"/>
    <property type="gene ID" value="Pp3c7_7040"/>
</dbReference>
<organism evidence="1">
    <name type="scientific">Physcomitrium patens</name>
    <name type="common">Spreading-leaved earth moss</name>
    <name type="synonym">Physcomitrella patens</name>
    <dbReference type="NCBI Taxonomy" id="3218"/>
    <lineage>
        <taxon>Eukaryota</taxon>
        <taxon>Viridiplantae</taxon>
        <taxon>Streptophyta</taxon>
        <taxon>Embryophyta</taxon>
        <taxon>Bryophyta</taxon>
        <taxon>Bryophytina</taxon>
        <taxon>Bryopsida</taxon>
        <taxon>Funariidae</taxon>
        <taxon>Funariales</taxon>
        <taxon>Funariaceae</taxon>
        <taxon>Physcomitrium</taxon>
    </lineage>
</organism>
<dbReference type="AlphaFoldDB" id="A0A2K1KAS4"/>
<dbReference type="EMBL" id="ABEU02000007">
    <property type="protein sequence ID" value="PNR50877.1"/>
    <property type="molecule type" value="Genomic_DNA"/>
</dbReference>
<gene>
    <name evidence="1" type="ORF">PHYPA_010063</name>
</gene>
<name>A0A2K1KAS4_PHYPA</name>
<evidence type="ECO:0000313" key="1">
    <source>
        <dbReference type="EMBL" id="PNR50877.1"/>
    </source>
</evidence>
<reference evidence="1 3" key="1">
    <citation type="journal article" date="2008" name="Science">
        <title>The Physcomitrella genome reveals evolutionary insights into the conquest of land by plants.</title>
        <authorList>
            <person name="Rensing S."/>
            <person name="Lang D."/>
            <person name="Zimmer A."/>
            <person name="Terry A."/>
            <person name="Salamov A."/>
            <person name="Shapiro H."/>
            <person name="Nishiyama T."/>
            <person name="Perroud P.-F."/>
            <person name="Lindquist E."/>
            <person name="Kamisugi Y."/>
            <person name="Tanahashi T."/>
            <person name="Sakakibara K."/>
            <person name="Fujita T."/>
            <person name="Oishi K."/>
            <person name="Shin-I T."/>
            <person name="Kuroki Y."/>
            <person name="Toyoda A."/>
            <person name="Suzuki Y."/>
            <person name="Hashimoto A."/>
            <person name="Yamaguchi K."/>
            <person name="Sugano A."/>
            <person name="Kohara Y."/>
            <person name="Fujiyama A."/>
            <person name="Anterola A."/>
            <person name="Aoki S."/>
            <person name="Ashton N."/>
            <person name="Barbazuk W.B."/>
            <person name="Barker E."/>
            <person name="Bennetzen J."/>
            <person name="Bezanilla M."/>
            <person name="Blankenship R."/>
            <person name="Cho S.H."/>
            <person name="Dutcher S."/>
            <person name="Estelle M."/>
            <person name="Fawcett J.A."/>
            <person name="Gundlach H."/>
            <person name="Hanada K."/>
            <person name="Heyl A."/>
            <person name="Hicks K.A."/>
            <person name="Hugh J."/>
            <person name="Lohr M."/>
            <person name="Mayer K."/>
            <person name="Melkozernov A."/>
            <person name="Murata T."/>
            <person name="Nelson D."/>
            <person name="Pils B."/>
            <person name="Prigge M."/>
            <person name="Reiss B."/>
            <person name="Renner T."/>
            <person name="Rombauts S."/>
            <person name="Rushton P."/>
            <person name="Sanderfoot A."/>
            <person name="Schween G."/>
            <person name="Shiu S.-H."/>
            <person name="Stueber K."/>
            <person name="Theodoulou F.L."/>
            <person name="Tu H."/>
            <person name="Van de Peer Y."/>
            <person name="Verrier P.J."/>
            <person name="Waters E."/>
            <person name="Wood A."/>
            <person name="Yang L."/>
            <person name="Cove D."/>
            <person name="Cuming A."/>
            <person name="Hasebe M."/>
            <person name="Lucas S."/>
            <person name="Mishler D.B."/>
            <person name="Reski R."/>
            <person name="Grigoriev I."/>
            <person name="Quatrano R.S."/>
            <person name="Boore J.L."/>
        </authorList>
    </citation>
    <scope>NUCLEOTIDE SEQUENCE [LARGE SCALE GENOMIC DNA]</scope>
    <source>
        <strain evidence="2 3">cv. Gransden 2004</strain>
    </source>
</reference>
<evidence type="ECO:0000313" key="3">
    <source>
        <dbReference type="Proteomes" id="UP000006727"/>
    </source>
</evidence>
<dbReference type="Proteomes" id="UP000006727">
    <property type="component" value="Chromosome 7"/>
</dbReference>
<dbReference type="Gramene" id="Pp3c7_7040V3.1">
    <property type="protein sequence ID" value="Pp3c7_7040V3.1"/>
    <property type="gene ID" value="Pp3c7_7040"/>
</dbReference>